<evidence type="ECO:0000256" key="10">
    <source>
        <dbReference type="ARBA" id="ARBA00023163"/>
    </source>
</evidence>
<dbReference type="Gene3D" id="3.30.1490.190">
    <property type="match status" value="1"/>
</dbReference>
<gene>
    <name evidence="12" type="ORF">NOCA1260047</name>
</gene>
<keyword evidence="4" id="KW-0963">Cytoplasm</keyword>
<keyword evidence="6" id="KW-0479">Metal-binding</keyword>
<evidence type="ECO:0000256" key="6">
    <source>
        <dbReference type="ARBA" id="ARBA00022723"/>
    </source>
</evidence>
<reference evidence="12" key="1">
    <citation type="submission" date="2015-08" db="EMBL/GenBank/DDBJ databases">
        <authorList>
            <person name="Babu N.S."/>
            <person name="Beckwith C.J."/>
            <person name="Beseler K.G."/>
            <person name="Brison A."/>
            <person name="Carone J.V."/>
            <person name="Caskin T.P."/>
            <person name="Diamond M."/>
            <person name="Durham M.E."/>
            <person name="Foxe J.M."/>
            <person name="Go M."/>
            <person name="Henderson B.A."/>
            <person name="Jones I.B."/>
            <person name="McGettigan J.A."/>
            <person name="Micheletti S.J."/>
            <person name="Nasrallah M.E."/>
            <person name="Ortiz D."/>
            <person name="Piller C.R."/>
            <person name="Privatt S.R."/>
            <person name="Schneider S.L."/>
            <person name="Sharp S."/>
            <person name="Smith T.C."/>
            <person name="Stanton J.D."/>
            <person name="Ullery H.E."/>
            <person name="Wilson R.J."/>
            <person name="Serrano M.G."/>
            <person name="Buck G."/>
            <person name="Lee V."/>
            <person name="Wang Y."/>
            <person name="Carvalho R."/>
            <person name="Voegtly L."/>
            <person name="Shi R."/>
            <person name="Duckworth R."/>
            <person name="Johnson A."/>
            <person name="Loviza R."/>
            <person name="Walstead R."/>
            <person name="Shah Z."/>
            <person name="Kiflezghi M."/>
            <person name="Wade K."/>
            <person name="Ball S.L."/>
            <person name="Bradley K.W."/>
            <person name="Asai D.J."/>
            <person name="Bowman C.A."/>
            <person name="Russell D.A."/>
            <person name="Pope W.H."/>
            <person name="Jacobs-Sera D."/>
            <person name="Hendrix R.W."/>
            <person name="Hatfull G.F."/>
        </authorList>
    </citation>
    <scope>NUCLEOTIDE SEQUENCE</scope>
</reference>
<keyword evidence="9" id="KW-0238">DNA-binding</keyword>
<organism evidence="12">
    <name type="scientific">metagenome</name>
    <dbReference type="NCBI Taxonomy" id="256318"/>
    <lineage>
        <taxon>unclassified sequences</taxon>
        <taxon>metagenomes</taxon>
    </lineage>
</organism>
<evidence type="ECO:0000256" key="9">
    <source>
        <dbReference type="ARBA" id="ARBA00023125"/>
    </source>
</evidence>
<evidence type="ECO:0000256" key="11">
    <source>
        <dbReference type="SAM" id="MobiDB-lite"/>
    </source>
</evidence>
<evidence type="ECO:0000256" key="2">
    <source>
        <dbReference type="ARBA" id="ARBA00007957"/>
    </source>
</evidence>
<accession>A0A2P2CHZ3</accession>
<dbReference type="GO" id="GO:0008270">
    <property type="term" value="F:zinc ion binding"/>
    <property type="evidence" value="ECO:0007669"/>
    <property type="project" value="TreeGrafter"/>
</dbReference>
<dbReference type="SUPFAM" id="SSF46785">
    <property type="entry name" value="Winged helix' DNA-binding domain"/>
    <property type="match status" value="1"/>
</dbReference>
<keyword evidence="8" id="KW-0805">Transcription regulation</keyword>
<keyword evidence="5" id="KW-0678">Repressor</keyword>
<evidence type="ECO:0000256" key="3">
    <source>
        <dbReference type="ARBA" id="ARBA00011738"/>
    </source>
</evidence>
<dbReference type="GO" id="GO:1900376">
    <property type="term" value="P:regulation of secondary metabolite biosynthetic process"/>
    <property type="evidence" value="ECO:0007669"/>
    <property type="project" value="TreeGrafter"/>
</dbReference>
<dbReference type="PANTHER" id="PTHR33202:SF2">
    <property type="entry name" value="FERRIC UPTAKE REGULATION PROTEIN"/>
    <property type="match status" value="1"/>
</dbReference>
<dbReference type="EMBL" id="CZKB01000019">
    <property type="protein sequence ID" value="CUR61609.1"/>
    <property type="molecule type" value="Genomic_DNA"/>
</dbReference>
<name>A0A2P2CHZ3_9ZZZZ</name>
<evidence type="ECO:0000256" key="1">
    <source>
        <dbReference type="ARBA" id="ARBA00004496"/>
    </source>
</evidence>
<dbReference type="GO" id="GO:0045892">
    <property type="term" value="P:negative regulation of DNA-templated transcription"/>
    <property type="evidence" value="ECO:0007669"/>
    <property type="project" value="TreeGrafter"/>
</dbReference>
<evidence type="ECO:0000256" key="5">
    <source>
        <dbReference type="ARBA" id="ARBA00022491"/>
    </source>
</evidence>
<dbReference type="GO" id="GO:0005829">
    <property type="term" value="C:cytosol"/>
    <property type="evidence" value="ECO:0007669"/>
    <property type="project" value="TreeGrafter"/>
</dbReference>
<comment type="similarity">
    <text evidence="2">Belongs to the Fur family.</text>
</comment>
<dbReference type="Pfam" id="PF01475">
    <property type="entry name" value="FUR"/>
    <property type="match status" value="1"/>
</dbReference>
<dbReference type="InterPro" id="IPR036390">
    <property type="entry name" value="WH_DNA-bd_sf"/>
</dbReference>
<proteinExistence type="inferred from homology"/>
<dbReference type="InterPro" id="IPR002481">
    <property type="entry name" value="FUR"/>
</dbReference>
<comment type="subcellular location">
    <subcellularLocation>
        <location evidence="1">Cytoplasm</location>
    </subcellularLocation>
</comment>
<dbReference type="Gene3D" id="1.10.10.10">
    <property type="entry name" value="Winged helix-like DNA-binding domain superfamily/Winged helix DNA-binding domain"/>
    <property type="match status" value="1"/>
</dbReference>
<evidence type="ECO:0000256" key="7">
    <source>
        <dbReference type="ARBA" id="ARBA00022833"/>
    </source>
</evidence>
<dbReference type="FunFam" id="1.10.10.10:FF:000459">
    <property type="entry name" value="Ferric uptake regulation protein"/>
    <property type="match status" value="1"/>
</dbReference>
<dbReference type="GO" id="GO:0003700">
    <property type="term" value="F:DNA-binding transcription factor activity"/>
    <property type="evidence" value="ECO:0007669"/>
    <property type="project" value="InterPro"/>
</dbReference>
<comment type="subunit">
    <text evidence="3">Homodimer.</text>
</comment>
<protein>
    <submittedName>
        <fullName evidence="12">Zn/Fe uptake regulator, Fur family (Modular protein)</fullName>
    </submittedName>
</protein>
<evidence type="ECO:0000313" key="12">
    <source>
        <dbReference type="EMBL" id="CUR61609.1"/>
    </source>
</evidence>
<dbReference type="InterPro" id="IPR036388">
    <property type="entry name" value="WH-like_DNA-bd_sf"/>
</dbReference>
<dbReference type="AlphaFoldDB" id="A0A2P2CHZ3"/>
<evidence type="ECO:0000256" key="4">
    <source>
        <dbReference type="ARBA" id="ARBA00022490"/>
    </source>
</evidence>
<feature type="compositionally biased region" description="Low complexity" evidence="11">
    <location>
        <begin position="1"/>
        <end position="33"/>
    </location>
</feature>
<feature type="region of interest" description="Disordered" evidence="11">
    <location>
        <begin position="1"/>
        <end position="52"/>
    </location>
</feature>
<sequence length="173" mass="18488">MSTARTAATQPSPTPTTSTTSTTATGTPYTESTMTSTDGHTDTQRPAVRPTRQRRAVAAALAGFDDFRSAQEIHDLITQQGDSVGLATVYRTLAALADAGEVDMLRNEDGEAIWRSCSDTHHHHLVCRSCGATVEVEGPAVERWTNAIAQEHGFADISHTLEIFGTCPTCLVS</sequence>
<keyword evidence="7" id="KW-0862">Zinc</keyword>
<dbReference type="PANTHER" id="PTHR33202">
    <property type="entry name" value="ZINC UPTAKE REGULATION PROTEIN"/>
    <property type="match status" value="1"/>
</dbReference>
<dbReference type="CDD" id="cd07153">
    <property type="entry name" value="Fur_like"/>
    <property type="match status" value="1"/>
</dbReference>
<dbReference type="GO" id="GO:0000976">
    <property type="term" value="F:transcription cis-regulatory region binding"/>
    <property type="evidence" value="ECO:0007669"/>
    <property type="project" value="TreeGrafter"/>
</dbReference>
<evidence type="ECO:0000256" key="8">
    <source>
        <dbReference type="ARBA" id="ARBA00023015"/>
    </source>
</evidence>
<dbReference type="InterPro" id="IPR043135">
    <property type="entry name" value="Fur_C"/>
</dbReference>
<keyword evidence="10" id="KW-0804">Transcription</keyword>